<reference evidence="2" key="2">
    <citation type="submission" date="2020-06" db="EMBL/GenBank/DDBJ databases">
        <title>Helianthus annuus Genome sequencing and assembly Release 2.</title>
        <authorList>
            <person name="Gouzy J."/>
            <person name="Langlade N."/>
            <person name="Munos S."/>
        </authorList>
    </citation>
    <scope>NUCLEOTIDE SEQUENCE</scope>
    <source>
        <tissue evidence="2">Leaves</tissue>
    </source>
</reference>
<gene>
    <name evidence="2" type="ORF">HanXRQr2_Chr07g0290841</name>
</gene>
<reference evidence="2" key="1">
    <citation type="journal article" date="2017" name="Nature">
        <title>The sunflower genome provides insights into oil metabolism, flowering and Asterid evolution.</title>
        <authorList>
            <person name="Badouin H."/>
            <person name="Gouzy J."/>
            <person name="Grassa C.J."/>
            <person name="Murat F."/>
            <person name="Staton S.E."/>
            <person name="Cottret L."/>
            <person name="Lelandais-Briere C."/>
            <person name="Owens G.L."/>
            <person name="Carrere S."/>
            <person name="Mayjonade B."/>
            <person name="Legrand L."/>
            <person name="Gill N."/>
            <person name="Kane N.C."/>
            <person name="Bowers J.E."/>
            <person name="Hubner S."/>
            <person name="Bellec A."/>
            <person name="Berard A."/>
            <person name="Berges H."/>
            <person name="Blanchet N."/>
            <person name="Boniface M.C."/>
            <person name="Brunel D."/>
            <person name="Catrice O."/>
            <person name="Chaidir N."/>
            <person name="Claudel C."/>
            <person name="Donnadieu C."/>
            <person name="Faraut T."/>
            <person name="Fievet G."/>
            <person name="Helmstetter N."/>
            <person name="King M."/>
            <person name="Knapp S.J."/>
            <person name="Lai Z."/>
            <person name="Le Paslier M.C."/>
            <person name="Lippi Y."/>
            <person name="Lorenzon L."/>
            <person name="Mandel J.R."/>
            <person name="Marage G."/>
            <person name="Marchand G."/>
            <person name="Marquand E."/>
            <person name="Bret-Mestries E."/>
            <person name="Morien E."/>
            <person name="Nambeesan S."/>
            <person name="Nguyen T."/>
            <person name="Pegot-Espagnet P."/>
            <person name="Pouilly N."/>
            <person name="Raftis F."/>
            <person name="Sallet E."/>
            <person name="Schiex T."/>
            <person name="Thomas J."/>
            <person name="Vandecasteele C."/>
            <person name="Vares D."/>
            <person name="Vear F."/>
            <person name="Vautrin S."/>
            <person name="Crespi M."/>
            <person name="Mangin B."/>
            <person name="Burke J.M."/>
            <person name="Salse J."/>
            <person name="Munos S."/>
            <person name="Vincourt P."/>
            <person name="Rieseberg L.H."/>
            <person name="Langlade N.B."/>
        </authorList>
    </citation>
    <scope>NUCLEOTIDE SEQUENCE</scope>
    <source>
        <tissue evidence="2">Leaves</tissue>
    </source>
</reference>
<keyword evidence="3" id="KW-1185">Reference proteome</keyword>
<dbReference type="SUPFAM" id="SSF81324">
    <property type="entry name" value="Voltage-gated potassium channels"/>
    <property type="match status" value="1"/>
</dbReference>
<proteinExistence type="predicted"/>
<evidence type="ECO:0000256" key="1">
    <source>
        <dbReference type="ARBA" id="ARBA00023303"/>
    </source>
</evidence>
<keyword evidence="1" id="KW-0407">Ion channel</keyword>
<dbReference type="GO" id="GO:0016020">
    <property type="term" value="C:membrane"/>
    <property type="evidence" value="ECO:0007669"/>
    <property type="project" value="UniProtKB-SubCell"/>
</dbReference>
<organism evidence="2 3">
    <name type="scientific">Helianthus annuus</name>
    <name type="common">Common sunflower</name>
    <dbReference type="NCBI Taxonomy" id="4232"/>
    <lineage>
        <taxon>Eukaryota</taxon>
        <taxon>Viridiplantae</taxon>
        <taxon>Streptophyta</taxon>
        <taxon>Embryophyta</taxon>
        <taxon>Tracheophyta</taxon>
        <taxon>Spermatophyta</taxon>
        <taxon>Magnoliopsida</taxon>
        <taxon>eudicotyledons</taxon>
        <taxon>Gunneridae</taxon>
        <taxon>Pentapetalae</taxon>
        <taxon>asterids</taxon>
        <taxon>campanulids</taxon>
        <taxon>Asterales</taxon>
        <taxon>Asteraceae</taxon>
        <taxon>Asteroideae</taxon>
        <taxon>Heliantheae alliance</taxon>
        <taxon>Heliantheae</taxon>
        <taxon>Helianthus</taxon>
    </lineage>
</organism>
<comment type="caution">
    <text evidence="2">The sequence shown here is derived from an EMBL/GenBank/DDBJ whole genome shotgun (WGS) entry which is preliminary data.</text>
</comment>
<dbReference type="Proteomes" id="UP000215914">
    <property type="component" value="Unassembled WGS sequence"/>
</dbReference>
<dbReference type="Gramene" id="mRNA:HanXRQr2_Chr07g0290841">
    <property type="protein sequence ID" value="mRNA:HanXRQr2_Chr07g0290841"/>
    <property type="gene ID" value="HanXRQr2_Chr07g0290841"/>
</dbReference>
<keyword evidence="1" id="KW-0813">Transport</keyword>
<keyword evidence="1" id="KW-0406">Ion transport</keyword>
<dbReference type="AlphaFoldDB" id="A0A9K3IKT9"/>
<sequence length="54" mass="6369">MAIIGVGLLLFALLIGNIQNFLQGLGRRWLETSLRRRDVEQWMSHRHLPDELRK</sequence>
<dbReference type="GO" id="GO:0034220">
    <property type="term" value="P:monoatomic ion transmembrane transport"/>
    <property type="evidence" value="ECO:0007669"/>
    <property type="project" value="UniProtKB-KW"/>
</dbReference>
<evidence type="ECO:0000313" key="2">
    <source>
        <dbReference type="EMBL" id="KAF5798265.1"/>
    </source>
</evidence>
<protein>
    <submittedName>
        <fullName evidence="2">Uncharacterized protein</fullName>
    </submittedName>
</protein>
<dbReference type="PANTHER" id="PTHR45651:SF11">
    <property type="entry name" value="CYCLIC NUCLEOTIDE-GATED ION CHANNEL 20, CHLOROPLASTIC-RELATED"/>
    <property type="match status" value="1"/>
</dbReference>
<name>A0A9K3IKT9_HELAN</name>
<dbReference type="EMBL" id="MNCJ02000322">
    <property type="protein sequence ID" value="KAF5798265.1"/>
    <property type="molecule type" value="Genomic_DNA"/>
</dbReference>
<accession>A0A9K3IKT9</accession>
<evidence type="ECO:0000313" key="3">
    <source>
        <dbReference type="Proteomes" id="UP000215914"/>
    </source>
</evidence>
<dbReference type="PANTHER" id="PTHR45651">
    <property type="entry name" value="CYCLIC NUCLEOTIDE-GATED ION CHANNEL 15-RELATED-RELATED"/>
    <property type="match status" value="1"/>
</dbReference>